<dbReference type="FunFam" id="2.30.30.40:FF:000256">
    <property type="entry name" value="Actin cytoskeleton-regulatory complex protein SLA1"/>
    <property type="match status" value="1"/>
</dbReference>
<evidence type="ECO:0000256" key="11">
    <source>
        <dbReference type="ARBA" id="ARBA00022753"/>
    </source>
</evidence>
<keyword evidence="8" id="KW-0963">Cytoplasm</keyword>
<dbReference type="InterPro" id="IPR056996">
    <property type="entry name" value="PH_SLA1"/>
</dbReference>
<dbReference type="GeneID" id="36588987"/>
<dbReference type="Pfam" id="PF24081">
    <property type="entry name" value="PH_SLA1"/>
    <property type="match status" value="1"/>
</dbReference>
<dbReference type="GO" id="GO:0042802">
    <property type="term" value="F:identical protein binding"/>
    <property type="evidence" value="ECO:0007669"/>
    <property type="project" value="InterPro"/>
</dbReference>
<accession>A0A2J6T0G5</accession>
<dbReference type="Gene3D" id="2.30.30.700">
    <property type="entry name" value="SLA1 homology domain 1"/>
    <property type="match status" value="1"/>
</dbReference>
<keyword evidence="13" id="KW-0009">Actin-binding</keyword>
<feature type="compositionally biased region" description="Low complexity" evidence="16">
    <location>
        <begin position="832"/>
        <end position="843"/>
    </location>
</feature>
<feature type="region of interest" description="Disordered" evidence="16">
    <location>
        <begin position="436"/>
        <end position="522"/>
    </location>
</feature>
<feature type="compositionally biased region" description="Basic and acidic residues" evidence="16">
    <location>
        <begin position="511"/>
        <end position="522"/>
    </location>
</feature>
<feature type="region of interest" description="Disordered" evidence="16">
    <location>
        <begin position="127"/>
        <end position="260"/>
    </location>
</feature>
<evidence type="ECO:0000256" key="6">
    <source>
        <dbReference type="ARBA" id="ARBA00022443"/>
    </source>
</evidence>
<dbReference type="GO" id="GO:0030479">
    <property type="term" value="C:actin cortical patch"/>
    <property type="evidence" value="ECO:0007669"/>
    <property type="project" value="UniProtKB-SubCell"/>
</dbReference>
<evidence type="ECO:0000256" key="8">
    <source>
        <dbReference type="ARBA" id="ARBA00022490"/>
    </source>
</evidence>
<dbReference type="EMBL" id="KZ613848">
    <property type="protein sequence ID" value="PMD56516.1"/>
    <property type="molecule type" value="Genomic_DNA"/>
</dbReference>
<dbReference type="Gene3D" id="1.10.150.50">
    <property type="entry name" value="Transcription Factor, Ets-1"/>
    <property type="match status" value="1"/>
</dbReference>
<dbReference type="InterPro" id="IPR007131">
    <property type="entry name" value="SHD1"/>
</dbReference>
<evidence type="ECO:0000256" key="13">
    <source>
        <dbReference type="ARBA" id="ARBA00023203"/>
    </source>
</evidence>
<dbReference type="CDD" id="cd11775">
    <property type="entry name" value="SH3_Sla1p_3"/>
    <property type="match status" value="1"/>
</dbReference>
<evidence type="ECO:0000256" key="12">
    <source>
        <dbReference type="ARBA" id="ARBA00023136"/>
    </source>
</evidence>
<proteinExistence type="inferred from homology"/>
<protein>
    <recommendedName>
        <fullName evidence="5">Actin cytoskeleton-regulatory complex protein SLA1</fullName>
    </recommendedName>
</protein>
<feature type="compositionally biased region" description="Basic and acidic residues" evidence="16">
    <location>
        <begin position="451"/>
        <end position="475"/>
    </location>
</feature>
<dbReference type="GO" id="GO:0005886">
    <property type="term" value="C:plasma membrane"/>
    <property type="evidence" value="ECO:0007669"/>
    <property type="project" value="UniProtKB-SubCell"/>
</dbReference>
<evidence type="ECO:0000256" key="10">
    <source>
        <dbReference type="ARBA" id="ARBA00022737"/>
    </source>
</evidence>
<feature type="domain" description="SH3" evidence="17">
    <location>
        <begin position="370"/>
        <end position="432"/>
    </location>
</feature>
<dbReference type="SUPFAM" id="SSF50044">
    <property type="entry name" value="SH3-domain"/>
    <property type="match status" value="3"/>
</dbReference>
<dbReference type="Gene3D" id="2.30.30.40">
    <property type="entry name" value="SH3 Domains"/>
    <property type="match status" value="3"/>
</dbReference>
<evidence type="ECO:0000313" key="19">
    <source>
        <dbReference type="Proteomes" id="UP000235371"/>
    </source>
</evidence>
<dbReference type="GO" id="GO:0005634">
    <property type="term" value="C:nucleus"/>
    <property type="evidence" value="ECO:0007669"/>
    <property type="project" value="TreeGrafter"/>
</dbReference>
<dbReference type="FunCoup" id="A0A2J6T0G5">
    <property type="interactions" value="140"/>
</dbReference>
<feature type="compositionally biased region" description="Low complexity" evidence="16">
    <location>
        <begin position="779"/>
        <end position="795"/>
    </location>
</feature>
<feature type="region of interest" description="Disordered" evidence="16">
    <location>
        <begin position="689"/>
        <end position="805"/>
    </location>
</feature>
<evidence type="ECO:0000256" key="3">
    <source>
        <dbReference type="ARBA" id="ARBA00004413"/>
    </source>
</evidence>
<feature type="compositionally biased region" description="Basic and acidic residues" evidence="16">
    <location>
        <begin position="763"/>
        <end position="778"/>
    </location>
</feature>
<evidence type="ECO:0000259" key="17">
    <source>
        <dbReference type="PROSITE" id="PS50002"/>
    </source>
</evidence>
<feature type="compositionally biased region" description="Polar residues" evidence="16">
    <location>
        <begin position="436"/>
        <end position="450"/>
    </location>
</feature>
<evidence type="ECO:0000256" key="16">
    <source>
        <dbReference type="SAM" id="MobiDB-lite"/>
    </source>
</evidence>
<dbReference type="InterPro" id="IPR035800">
    <property type="entry name" value="Sla1_SH3_1"/>
</dbReference>
<dbReference type="Proteomes" id="UP000235371">
    <property type="component" value="Unassembled WGS sequence"/>
</dbReference>
<reference evidence="18 19" key="1">
    <citation type="submission" date="2016-04" db="EMBL/GenBank/DDBJ databases">
        <title>A degradative enzymes factory behind the ericoid mycorrhizal symbiosis.</title>
        <authorList>
            <consortium name="DOE Joint Genome Institute"/>
            <person name="Martino E."/>
            <person name="Morin E."/>
            <person name="Grelet G."/>
            <person name="Kuo A."/>
            <person name="Kohler A."/>
            <person name="Daghino S."/>
            <person name="Barry K."/>
            <person name="Choi C."/>
            <person name="Cichocki N."/>
            <person name="Clum A."/>
            <person name="Copeland A."/>
            <person name="Hainaut M."/>
            <person name="Haridas S."/>
            <person name="Labutti K."/>
            <person name="Lindquist E."/>
            <person name="Lipzen A."/>
            <person name="Khouja H.-R."/>
            <person name="Murat C."/>
            <person name="Ohm R."/>
            <person name="Olson A."/>
            <person name="Spatafora J."/>
            <person name="Veneault-Fourrey C."/>
            <person name="Henrissat B."/>
            <person name="Grigoriev I."/>
            <person name="Martin F."/>
            <person name="Perotto S."/>
        </authorList>
    </citation>
    <scope>NUCLEOTIDE SEQUENCE [LARGE SCALE GENOMIC DNA]</scope>
    <source>
        <strain evidence="18 19">E</strain>
    </source>
</reference>
<keyword evidence="10" id="KW-0677">Repeat</keyword>
<dbReference type="Pfam" id="PF03983">
    <property type="entry name" value="SHD1"/>
    <property type="match status" value="1"/>
</dbReference>
<dbReference type="RefSeq" id="XP_024733420.1">
    <property type="nucleotide sequence ID" value="XM_024880910.1"/>
</dbReference>
<feature type="compositionally biased region" description="Basic and acidic residues" evidence="16">
    <location>
        <begin position="485"/>
        <end position="504"/>
    </location>
</feature>
<dbReference type="PRINTS" id="PR00452">
    <property type="entry name" value="SH3DOMAIN"/>
</dbReference>
<dbReference type="AlphaFoldDB" id="A0A2J6T0G5"/>
<dbReference type="GO" id="GO:0030674">
    <property type="term" value="F:protein-macromolecule adaptor activity"/>
    <property type="evidence" value="ECO:0007669"/>
    <property type="project" value="InterPro"/>
</dbReference>
<name>A0A2J6T0G5_9HELO</name>
<dbReference type="PANTHER" id="PTHR15735">
    <property type="entry name" value="FCH AND DOUBLE SH3 DOMAINS PROTEIN"/>
    <property type="match status" value="1"/>
</dbReference>
<sequence length="1158" mass="125681">MGFLGVYKAVYDYVPQSEGELAITEGDLLFVLEKSGEDDWWRAKKKASGEDDDEPTGLIPNNYIEEAHPTGQARALYDYERQTDEELSFTEDSQLEVFDTSDPDWILVGLDGEYGFAPANYIELSHGEAASEPPPPSLPRRPVEAEEEHEPEQAPESSRSLVQSPAAALAGIINQQRKPSAPPRAPVPQYTPEASDEDEGPTPSLPARPQVSQPRAPERIETQSPRSPSPHGGPRTSPPWNRATSSRDVESGSRSPGGFHMYNINEMVSVMGKRKKMPTTLGINNATGVILIAPEKARDGAEQRWTAEKMTHYSIEGKHVFVELVRPSKSVDFHAGAKDTAQEIVSALGELAGAVRAEGLREVIMAGTGQGQKKGQVLYDFMAQGDDEVTVAVGDEVIIIDDSKSEEWWQVRRLRNGKEGVVPSSYVEITGTVATPSQSGINVGRSTVEQNRLDEERLAKESLKTARMEESRVPERGSSLTARDSSNDHGQQKSRRESGRHENGSSRSSKSKPDPSKVRTWTDRSKSFSVEAQFLALKDGKINLHKMNGVKIAVPVTKMSIEDLEYVERITGVSLDEDKPLSDIKRQQARAAQAAVPSGGAGVTIEHKPPPGSDYDWFQFFLSCDVAVGLCERYAQAFAKDSMDESVLPDIDATNLRTLGLREGDIIKVMRFLDKKYGRAGAKRGVSFGGEEIISPDGESGTGLFSGPGGTLKNNTRKGRPAPAVQTNDVVDPKAFSQEPKDKPTHEGVATPLASVPTPAQKDVVRSGFDDDAWDVKPSKQQPQASSSQPSQSTPAPAPSQPTLTGSMQELSLLSAPLEPVKAQPPAPPQQAQPVQQQQQPPQGATPSFFAGIGAQQTGMPQQQTGAPNNQYAPQMNSGLNIARQRPAPPQQFQNQNQVSLMIPAPPSRPLSAPQANQQSAFPLPPLQPQTTGMQTSAGFQSRIAPPGQSLNDIRLQQQYTGFNGPQNPQQNMGMIGQQQNFGQNPQQNMGMMSQPQNMQYQNTGMLNGFQYPMQTGIAQQNFTNNMNNGPSPFADPRPQQFSPIQQQPTGFQSSFGPPQQQFPQQTGINSFLPPALVPTPTGAQGIQQQNGFNSSFSPPPVPPMPQQHSMMPLVPQKTGPPPPVRFGVSGDTKKLMPQATGRRANLSQATPQNPFGF</sequence>
<keyword evidence="12" id="KW-0472">Membrane</keyword>
<feature type="compositionally biased region" description="Polar residues" evidence="16">
    <location>
        <begin position="1146"/>
        <end position="1158"/>
    </location>
</feature>
<feature type="domain" description="SH3" evidence="17">
    <location>
        <begin position="2"/>
        <end position="69"/>
    </location>
</feature>
<keyword evidence="9" id="KW-0254">Endocytosis</keyword>
<feature type="region of interest" description="Disordered" evidence="16">
    <location>
        <begin position="1082"/>
        <end position="1158"/>
    </location>
</feature>
<dbReference type="InterPro" id="IPR013761">
    <property type="entry name" value="SAM/pointed_sf"/>
</dbReference>
<keyword evidence="19" id="KW-1185">Reference proteome</keyword>
<dbReference type="CDD" id="cd11773">
    <property type="entry name" value="SH3_Sla1p_1"/>
    <property type="match status" value="1"/>
</dbReference>
<dbReference type="InterPro" id="IPR001452">
    <property type="entry name" value="SH3_domain"/>
</dbReference>
<dbReference type="OrthoDB" id="26539at2759"/>
<comment type="similarity">
    <text evidence="4">Belongs to the SLA1 family.</text>
</comment>
<evidence type="ECO:0000256" key="5">
    <source>
        <dbReference type="ARBA" id="ARBA00020357"/>
    </source>
</evidence>
<evidence type="ECO:0000313" key="18">
    <source>
        <dbReference type="EMBL" id="PMD56516.1"/>
    </source>
</evidence>
<evidence type="ECO:0000256" key="15">
    <source>
        <dbReference type="PROSITE-ProRule" id="PRU00192"/>
    </source>
</evidence>
<evidence type="ECO:0000256" key="7">
    <source>
        <dbReference type="ARBA" id="ARBA00022475"/>
    </source>
</evidence>
<comment type="subcellular location">
    <subcellularLocation>
        <location evidence="3">Cell membrane</location>
        <topology evidence="3">Peripheral membrane protein</topology>
        <orientation evidence="3">Cytoplasmic side</orientation>
    </subcellularLocation>
    <subcellularLocation>
        <location evidence="2">Cytoplasm</location>
        <location evidence="2">Cytoskeleton</location>
        <location evidence="2">Actin patch</location>
    </subcellularLocation>
    <subcellularLocation>
        <location evidence="1">Endosome membrane</location>
        <topology evidence="1">Peripheral membrane protein</topology>
        <orientation evidence="1">Cytoplasmic side</orientation>
    </subcellularLocation>
</comment>
<keyword evidence="7" id="KW-1003">Cell membrane</keyword>
<dbReference type="GO" id="GO:0000147">
    <property type="term" value="P:actin cortical patch assembly"/>
    <property type="evidence" value="ECO:0007669"/>
    <property type="project" value="TreeGrafter"/>
</dbReference>
<feature type="domain" description="SH3" evidence="17">
    <location>
        <begin position="70"/>
        <end position="127"/>
    </location>
</feature>
<gene>
    <name evidence="18" type="ORF">K444DRAFT_616344</name>
</gene>
<dbReference type="Pfam" id="PF00018">
    <property type="entry name" value="SH3_1"/>
    <property type="match status" value="2"/>
</dbReference>
<feature type="compositionally biased region" description="Polar residues" evidence="16">
    <location>
        <begin position="1082"/>
        <end position="1094"/>
    </location>
</feature>
<dbReference type="CDD" id="cd09532">
    <property type="entry name" value="SAM_SLA1_fungal"/>
    <property type="match status" value="1"/>
</dbReference>
<organism evidence="18 19">
    <name type="scientific">Hyaloscypha bicolor E</name>
    <dbReference type="NCBI Taxonomy" id="1095630"/>
    <lineage>
        <taxon>Eukaryota</taxon>
        <taxon>Fungi</taxon>
        <taxon>Dikarya</taxon>
        <taxon>Ascomycota</taxon>
        <taxon>Pezizomycotina</taxon>
        <taxon>Leotiomycetes</taxon>
        <taxon>Helotiales</taxon>
        <taxon>Hyaloscyphaceae</taxon>
        <taxon>Hyaloscypha</taxon>
        <taxon>Hyaloscypha bicolor</taxon>
    </lineage>
</organism>
<dbReference type="GO" id="GO:0006897">
    <property type="term" value="P:endocytosis"/>
    <property type="evidence" value="ECO:0007669"/>
    <property type="project" value="UniProtKB-KW"/>
</dbReference>
<dbReference type="InterPro" id="IPR035821">
    <property type="entry name" value="Sla1_SH3_3"/>
</dbReference>
<dbReference type="GO" id="GO:0003779">
    <property type="term" value="F:actin binding"/>
    <property type="evidence" value="ECO:0007669"/>
    <property type="project" value="UniProtKB-KW"/>
</dbReference>
<feature type="region of interest" description="Disordered" evidence="16">
    <location>
        <begin position="907"/>
        <end position="934"/>
    </location>
</feature>
<evidence type="ECO:0000256" key="9">
    <source>
        <dbReference type="ARBA" id="ARBA00022583"/>
    </source>
</evidence>
<keyword evidence="14" id="KW-0206">Cytoskeleton</keyword>
<dbReference type="STRING" id="1095630.A0A2J6T0G5"/>
<feature type="region of interest" description="Disordered" evidence="16">
    <location>
        <begin position="820"/>
        <end position="852"/>
    </location>
</feature>
<dbReference type="InParanoid" id="A0A2J6T0G5"/>
<feature type="compositionally biased region" description="Gly residues" evidence="16">
    <location>
        <begin position="700"/>
        <end position="710"/>
    </location>
</feature>
<dbReference type="GO" id="GO:0010008">
    <property type="term" value="C:endosome membrane"/>
    <property type="evidence" value="ECO:0007669"/>
    <property type="project" value="UniProtKB-SubCell"/>
</dbReference>
<dbReference type="InterPro" id="IPR036028">
    <property type="entry name" value="SH3-like_dom_sf"/>
</dbReference>
<keyword evidence="6 15" id="KW-0728">SH3 domain</keyword>
<dbReference type="Pfam" id="PF14604">
    <property type="entry name" value="SH3_9"/>
    <property type="match status" value="1"/>
</dbReference>
<dbReference type="SMART" id="SM00326">
    <property type="entry name" value="SH3"/>
    <property type="match status" value="3"/>
</dbReference>
<dbReference type="GO" id="GO:0030833">
    <property type="term" value="P:regulation of actin filament polymerization"/>
    <property type="evidence" value="ECO:0007669"/>
    <property type="project" value="TreeGrafter"/>
</dbReference>
<dbReference type="CDD" id="cd11774">
    <property type="entry name" value="SH3_Sla1p_2"/>
    <property type="match status" value="1"/>
</dbReference>
<dbReference type="GO" id="GO:0043130">
    <property type="term" value="F:ubiquitin binding"/>
    <property type="evidence" value="ECO:0007669"/>
    <property type="project" value="InterPro"/>
</dbReference>
<dbReference type="PANTHER" id="PTHR15735:SF19">
    <property type="entry name" value="ACTIN CYTOSKELETON-REGULATORY COMPLEX PROTEIN SLA1"/>
    <property type="match status" value="1"/>
</dbReference>
<evidence type="ECO:0000256" key="14">
    <source>
        <dbReference type="ARBA" id="ARBA00023212"/>
    </source>
</evidence>
<evidence type="ECO:0000256" key="1">
    <source>
        <dbReference type="ARBA" id="ARBA00004125"/>
    </source>
</evidence>
<dbReference type="PROSITE" id="PS50002">
    <property type="entry name" value="SH3"/>
    <property type="match status" value="3"/>
</dbReference>
<keyword evidence="11" id="KW-0967">Endosome</keyword>
<evidence type="ECO:0000256" key="2">
    <source>
        <dbReference type="ARBA" id="ARBA00004134"/>
    </source>
</evidence>
<feature type="compositionally biased region" description="Low complexity" evidence="16">
    <location>
        <begin position="224"/>
        <end position="239"/>
    </location>
</feature>
<evidence type="ECO:0000256" key="4">
    <source>
        <dbReference type="ARBA" id="ARBA00007948"/>
    </source>
</evidence>